<accession>A0A8R7QVX2</accession>
<protein>
    <submittedName>
        <fullName evidence="2">Uncharacterized protein</fullName>
    </submittedName>
</protein>
<dbReference type="AlphaFoldDB" id="A0A8R7QVX2"/>
<sequence>MHLHIWYLSLCTYTCTCVNVVSGRPMYSRRLISPVLNKRKPAGRGSMIDVGRSGREFYAGARGERVGLLLVAAGVYAVRGGGVRVRRLPVDERAQAEEFVDGAGQPERAGRAVAVRVPGRLQQALEQRVVEVGDGDDEPPEPVALLLRLRLADAHSQPPLLHLPPLLRQVPLHDDGSSLAGGPTAAALSRSLLLLVVLLQATREPRSQSRGVCS</sequence>
<dbReference type="Proteomes" id="UP000015106">
    <property type="component" value="Chromosome 6"/>
</dbReference>
<organism evidence="2 3">
    <name type="scientific">Triticum urartu</name>
    <name type="common">Red wild einkorn</name>
    <name type="synonym">Crithodium urartu</name>
    <dbReference type="NCBI Taxonomy" id="4572"/>
    <lineage>
        <taxon>Eukaryota</taxon>
        <taxon>Viridiplantae</taxon>
        <taxon>Streptophyta</taxon>
        <taxon>Embryophyta</taxon>
        <taxon>Tracheophyta</taxon>
        <taxon>Spermatophyta</taxon>
        <taxon>Magnoliopsida</taxon>
        <taxon>Liliopsida</taxon>
        <taxon>Poales</taxon>
        <taxon>Poaceae</taxon>
        <taxon>BOP clade</taxon>
        <taxon>Pooideae</taxon>
        <taxon>Triticodae</taxon>
        <taxon>Triticeae</taxon>
        <taxon>Triticinae</taxon>
        <taxon>Triticum</taxon>
    </lineage>
</organism>
<keyword evidence="3" id="KW-1185">Reference proteome</keyword>
<dbReference type="Gramene" id="TuG1812G0600003511.01.T01">
    <property type="protein sequence ID" value="TuG1812G0600003511.01.T01.cds363025"/>
    <property type="gene ID" value="TuG1812G0600003511.01"/>
</dbReference>
<dbReference type="EnsemblPlants" id="TuG1812G0600003511.01.T01">
    <property type="protein sequence ID" value="TuG1812G0600003511.01.T01.cds363025"/>
    <property type="gene ID" value="TuG1812G0600003511.01"/>
</dbReference>
<evidence type="ECO:0000256" key="1">
    <source>
        <dbReference type="SAM" id="SignalP"/>
    </source>
</evidence>
<proteinExistence type="predicted"/>
<reference evidence="3" key="1">
    <citation type="journal article" date="2013" name="Nature">
        <title>Draft genome of the wheat A-genome progenitor Triticum urartu.</title>
        <authorList>
            <person name="Ling H.Q."/>
            <person name="Zhao S."/>
            <person name="Liu D."/>
            <person name="Wang J."/>
            <person name="Sun H."/>
            <person name="Zhang C."/>
            <person name="Fan H."/>
            <person name="Li D."/>
            <person name="Dong L."/>
            <person name="Tao Y."/>
            <person name="Gao C."/>
            <person name="Wu H."/>
            <person name="Li Y."/>
            <person name="Cui Y."/>
            <person name="Guo X."/>
            <person name="Zheng S."/>
            <person name="Wang B."/>
            <person name="Yu K."/>
            <person name="Liang Q."/>
            <person name="Yang W."/>
            <person name="Lou X."/>
            <person name="Chen J."/>
            <person name="Feng M."/>
            <person name="Jian J."/>
            <person name="Zhang X."/>
            <person name="Luo G."/>
            <person name="Jiang Y."/>
            <person name="Liu J."/>
            <person name="Wang Z."/>
            <person name="Sha Y."/>
            <person name="Zhang B."/>
            <person name="Wu H."/>
            <person name="Tang D."/>
            <person name="Shen Q."/>
            <person name="Xue P."/>
            <person name="Zou S."/>
            <person name="Wang X."/>
            <person name="Liu X."/>
            <person name="Wang F."/>
            <person name="Yang Y."/>
            <person name="An X."/>
            <person name="Dong Z."/>
            <person name="Zhang K."/>
            <person name="Zhang X."/>
            <person name="Luo M.C."/>
            <person name="Dvorak J."/>
            <person name="Tong Y."/>
            <person name="Wang J."/>
            <person name="Yang H."/>
            <person name="Li Z."/>
            <person name="Wang D."/>
            <person name="Zhang A."/>
            <person name="Wang J."/>
        </authorList>
    </citation>
    <scope>NUCLEOTIDE SEQUENCE</scope>
    <source>
        <strain evidence="3">cv. G1812</strain>
    </source>
</reference>
<evidence type="ECO:0000313" key="3">
    <source>
        <dbReference type="Proteomes" id="UP000015106"/>
    </source>
</evidence>
<reference evidence="2" key="2">
    <citation type="submission" date="2018-03" db="EMBL/GenBank/DDBJ databases">
        <title>The Triticum urartu genome reveals the dynamic nature of wheat genome evolution.</title>
        <authorList>
            <person name="Ling H."/>
            <person name="Ma B."/>
            <person name="Shi X."/>
            <person name="Liu H."/>
            <person name="Dong L."/>
            <person name="Sun H."/>
            <person name="Cao Y."/>
            <person name="Gao Q."/>
            <person name="Zheng S."/>
            <person name="Li Y."/>
            <person name="Yu Y."/>
            <person name="Du H."/>
            <person name="Qi M."/>
            <person name="Li Y."/>
            <person name="Yu H."/>
            <person name="Cui Y."/>
            <person name="Wang N."/>
            <person name="Chen C."/>
            <person name="Wu H."/>
            <person name="Zhao Y."/>
            <person name="Zhang J."/>
            <person name="Li Y."/>
            <person name="Zhou W."/>
            <person name="Zhang B."/>
            <person name="Hu W."/>
            <person name="Eijk M."/>
            <person name="Tang J."/>
            <person name="Witsenboer H."/>
            <person name="Zhao S."/>
            <person name="Li Z."/>
            <person name="Zhang A."/>
            <person name="Wang D."/>
            <person name="Liang C."/>
        </authorList>
    </citation>
    <scope>NUCLEOTIDE SEQUENCE [LARGE SCALE GENOMIC DNA]</scope>
    <source>
        <strain evidence="2">cv. G1812</strain>
    </source>
</reference>
<feature type="chain" id="PRO_5035751654" evidence="1">
    <location>
        <begin position="24"/>
        <end position="214"/>
    </location>
</feature>
<name>A0A8R7QVX2_TRIUA</name>
<keyword evidence="1" id="KW-0732">Signal</keyword>
<evidence type="ECO:0000313" key="2">
    <source>
        <dbReference type="EnsemblPlants" id="TuG1812G0600003511.01.T01.cds363025"/>
    </source>
</evidence>
<feature type="signal peptide" evidence="1">
    <location>
        <begin position="1"/>
        <end position="23"/>
    </location>
</feature>
<reference evidence="2" key="3">
    <citation type="submission" date="2022-06" db="UniProtKB">
        <authorList>
            <consortium name="EnsemblPlants"/>
        </authorList>
    </citation>
    <scope>IDENTIFICATION</scope>
</reference>